<feature type="chain" id="PRO_5001649221" description="DUF5648 domain-containing protein" evidence="1">
    <location>
        <begin position="20"/>
        <end position="194"/>
    </location>
</feature>
<name>A0A067T3L4_GALM3</name>
<sequence>MFLQIFITLLMSYISNVSGSGNPGYDSTEHQRRTTNSTCGDPSLATTYLEAFSPSLKVHGLNILAQYVVVNANFAEDWEINTASFRAWGSSGQPGTVPFYGLFNPTTTDLVYMISTNGAPPTLPGFQAASILTFVYPTQICGSVPLYSVSLQSGANGDHWYTTNKAEHDVLVTNGGIDAGIAAFVLPVDCGCSP</sequence>
<dbReference type="AlphaFoldDB" id="A0A067T3L4"/>
<dbReference type="InterPro" id="IPR043708">
    <property type="entry name" value="DUF5648"/>
</dbReference>
<keyword evidence="4" id="KW-1185">Reference proteome</keyword>
<evidence type="ECO:0000313" key="3">
    <source>
        <dbReference type="EMBL" id="KDR77731.1"/>
    </source>
</evidence>
<reference evidence="4" key="1">
    <citation type="journal article" date="2014" name="Proc. Natl. Acad. Sci. U.S.A.">
        <title>Extensive sampling of basidiomycete genomes demonstrates inadequacy of the white-rot/brown-rot paradigm for wood decay fungi.</title>
        <authorList>
            <person name="Riley R."/>
            <person name="Salamov A.A."/>
            <person name="Brown D.W."/>
            <person name="Nagy L.G."/>
            <person name="Floudas D."/>
            <person name="Held B.W."/>
            <person name="Levasseur A."/>
            <person name="Lombard V."/>
            <person name="Morin E."/>
            <person name="Otillar R."/>
            <person name="Lindquist E.A."/>
            <person name="Sun H."/>
            <person name="LaButti K.M."/>
            <person name="Schmutz J."/>
            <person name="Jabbour D."/>
            <person name="Luo H."/>
            <person name="Baker S.E."/>
            <person name="Pisabarro A.G."/>
            <person name="Walton J.D."/>
            <person name="Blanchette R.A."/>
            <person name="Henrissat B."/>
            <person name="Martin F."/>
            <person name="Cullen D."/>
            <person name="Hibbett D.S."/>
            <person name="Grigoriev I.V."/>
        </authorList>
    </citation>
    <scope>NUCLEOTIDE SEQUENCE [LARGE SCALE GENOMIC DNA]</scope>
    <source>
        <strain evidence="4">CBS 339.88</strain>
    </source>
</reference>
<gene>
    <name evidence="3" type="ORF">GALMADRAFT_138787</name>
</gene>
<dbReference type="HOGENOM" id="CLU_093541_0_0_1"/>
<feature type="signal peptide" evidence="1">
    <location>
        <begin position="1"/>
        <end position="19"/>
    </location>
</feature>
<dbReference type="EMBL" id="KL142376">
    <property type="protein sequence ID" value="KDR77731.1"/>
    <property type="molecule type" value="Genomic_DNA"/>
</dbReference>
<organism evidence="3 4">
    <name type="scientific">Galerina marginata (strain CBS 339.88)</name>
    <dbReference type="NCBI Taxonomy" id="685588"/>
    <lineage>
        <taxon>Eukaryota</taxon>
        <taxon>Fungi</taxon>
        <taxon>Dikarya</taxon>
        <taxon>Basidiomycota</taxon>
        <taxon>Agaricomycotina</taxon>
        <taxon>Agaricomycetes</taxon>
        <taxon>Agaricomycetidae</taxon>
        <taxon>Agaricales</taxon>
        <taxon>Agaricineae</taxon>
        <taxon>Strophariaceae</taxon>
        <taxon>Galerina</taxon>
    </lineage>
</organism>
<protein>
    <recommendedName>
        <fullName evidence="2">DUF5648 domain-containing protein</fullName>
    </recommendedName>
</protein>
<dbReference type="OrthoDB" id="9971254at2759"/>
<evidence type="ECO:0000313" key="4">
    <source>
        <dbReference type="Proteomes" id="UP000027222"/>
    </source>
</evidence>
<feature type="domain" description="DUF5648" evidence="2">
    <location>
        <begin position="75"/>
        <end position="185"/>
    </location>
</feature>
<evidence type="ECO:0000256" key="1">
    <source>
        <dbReference type="SAM" id="SignalP"/>
    </source>
</evidence>
<evidence type="ECO:0000259" key="2">
    <source>
        <dbReference type="Pfam" id="PF18885"/>
    </source>
</evidence>
<proteinExistence type="predicted"/>
<keyword evidence="1" id="KW-0732">Signal</keyword>
<dbReference type="Pfam" id="PF18885">
    <property type="entry name" value="DUF5648"/>
    <property type="match status" value="1"/>
</dbReference>
<accession>A0A067T3L4</accession>
<dbReference type="Proteomes" id="UP000027222">
    <property type="component" value="Unassembled WGS sequence"/>
</dbReference>